<protein>
    <submittedName>
        <fullName evidence="1">Uncharacterized protein</fullName>
    </submittedName>
</protein>
<evidence type="ECO:0000313" key="1">
    <source>
        <dbReference type="EMBL" id="GGH10317.1"/>
    </source>
</evidence>
<dbReference type="EMBL" id="BMKU01000019">
    <property type="protein sequence ID" value="GGH10317.1"/>
    <property type="molecule type" value="Genomic_DNA"/>
</dbReference>
<comment type="caution">
    <text evidence="1">The sequence shown here is derived from an EMBL/GenBank/DDBJ whole genome shotgun (WGS) entry which is preliminary data.</text>
</comment>
<organism evidence="1 2">
    <name type="scientific">Pseudarthrobacter polychromogenes</name>
    <dbReference type="NCBI Taxonomy" id="1676"/>
    <lineage>
        <taxon>Bacteria</taxon>
        <taxon>Bacillati</taxon>
        <taxon>Actinomycetota</taxon>
        <taxon>Actinomycetes</taxon>
        <taxon>Micrococcales</taxon>
        <taxon>Micrococcaceae</taxon>
        <taxon>Pseudarthrobacter</taxon>
    </lineage>
</organism>
<gene>
    <name evidence="1" type="ORF">GCM10011577_39080</name>
</gene>
<dbReference type="RefSeq" id="WP_188813781.1">
    <property type="nucleotide sequence ID" value="NZ_BAAAWV010000001.1"/>
</dbReference>
<dbReference type="Proteomes" id="UP000596938">
    <property type="component" value="Unassembled WGS sequence"/>
</dbReference>
<name>A0ABQ1Y3D9_9MICC</name>
<reference evidence="2" key="1">
    <citation type="journal article" date="2019" name="Int. J. Syst. Evol. Microbiol.">
        <title>The Global Catalogue of Microorganisms (GCM) 10K type strain sequencing project: providing services to taxonomists for standard genome sequencing and annotation.</title>
        <authorList>
            <consortium name="The Broad Institute Genomics Platform"/>
            <consortium name="The Broad Institute Genome Sequencing Center for Infectious Disease"/>
            <person name="Wu L."/>
            <person name="Ma J."/>
        </authorList>
    </citation>
    <scope>NUCLEOTIDE SEQUENCE [LARGE SCALE GENOMIC DNA]</scope>
    <source>
        <strain evidence="2">CGMCC 1.1927</strain>
    </source>
</reference>
<accession>A0ABQ1Y3D9</accession>
<keyword evidence="2" id="KW-1185">Reference proteome</keyword>
<proteinExistence type="predicted"/>
<sequence length="67" mass="7758">MTAQYLTVEEVVKLTGWKRGYVVKRASLDQWGRLGTRPQKYRMDDVLSSAKDTPDTRIRSHLLARHA</sequence>
<evidence type="ECO:0000313" key="2">
    <source>
        <dbReference type="Proteomes" id="UP000596938"/>
    </source>
</evidence>